<dbReference type="Pfam" id="PF00561">
    <property type="entry name" value="Abhydrolase_1"/>
    <property type="match status" value="1"/>
</dbReference>
<dbReference type="GO" id="GO:0016787">
    <property type="term" value="F:hydrolase activity"/>
    <property type="evidence" value="ECO:0007669"/>
    <property type="project" value="UniProtKB-KW"/>
</dbReference>
<protein>
    <submittedName>
        <fullName evidence="6">Alpha/Beta hydrolase protein</fullName>
    </submittedName>
</protein>
<comment type="similarity">
    <text evidence="1">Belongs to the peptidase S33 family.</text>
</comment>
<feature type="domain" description="AB hydrolase-1" evidence="4">
    <location>
        <begin position="158"/>
        <end position="313"/>
    </location>
</feature>
<dbReference type="PANTHER" id="PTHR43248:SF25">
    <property type="entry name" value="AB HYDROLASE-1 DOMAIN-CONTAINING PROTEIN-RELATED"/>
    <property type="match status" value="1"/>
</dbReference>
<keyword evidence="3" id="KW-1133">Transmembrane helix</keyword>
<dbReference type="InterPro" id="IPR051601">
    <property type="entry name" value="Serine_prot/Carboxylest_S33"/>
</dbReference>
<dbReference type="Gene3D" id="3.40.50.1820">
    <property type="entry name" value="alpha/beta hydrolase"/>
    <property type="match status" value="1"/>
</dbReference>
<evidence type="ECO:0000256" key="2">
    <source>
        <dbReference type="ARBA" id="ARBA00022801"/>
    </source>
</evidence>
<evidence type="ECO:0000259" key="5">
    <source>
        <dbReference type="Pfam" id="PF08386"/>
    </source>
</evidence>
<dbReference type="InterPro" id="IPR000073">
    <property type="entry name" value="AB_hydrolase_1"/>
</dbReference>
<dbReference type="AlphaFoldDB" id="A0AAN7GWA1"/>
<dbReference type="Proteomes" id="UP001301958">
    <property type="component" value="Unassembled WGS sequence"/>
</dbReference>
<dbReference type="SUPFAM" id="SSF53474">
    <property type="entry name" value="alpha/beta-Hydrolases"/>
    <property type="match status" value="1"/>
</dbReference>
<evidence type="ECO:0000256" key="1">
    <source>
        <dbReference type="ARBA" id="ARBA00010088"/>
    </source>
</evidence>
<evidence type="ECO:0000256" key="3">
    <source>
        <dbReference type="SAM" id="Phobius"/>
    </source>
</evidence>
<dbReference type="Pfam" id="PF08386">
    <property type="entry name" value="Abhydrolase_4"/>
    <property type="match status" value="1"/>
</dbReference>
<evidence type="ECO:0000259" key="4">
    <source>
        <dbReference type="Pfam" id="PF00561"/>
    </source>
</evidence>
<evidence type="ECO:0000313" key="7">
    <source>
        <dbReference type="Proteomes" id="UP001301958"/>
    </source>
</evidence>
<proteinExistence type="inferred from homology"/>
<dbReference type="InterPro" id="IPR029058">
    <property type="entry name" value="AB_hydrolase_fold"/>
</dbReference>
<keyword evidence="3" id="KW-0812">Transmembrane</keyword>
<feature type="domain" description="Peptidase S33 tripeptidyl aminopeptidase-like C-terminal" evidence="5">
    <location>
        <begin position="516"/>
        <end position="604"/>
    </location>
</feature>
<feature type="transmembrane region" description="Helical" evidence="3">
    <location>
        <begin position="27"/>
        <end position="47"/>
    </location>
</feature>
<reference evidence="6" key="1">
    <citation type="journal article" date="2023" name="Mol. Phylogenet. Evol.">
        <title>Genome-scale phylogeny and comparative genomics of the fungal order Sordariales.</title>
        <authorList>
            <person name="Hensen N."/>
            <person name="Bonometti L."/>
            <person name="Westerberg I."/>
            <person name="Brannstrom I.O."/>
            <person name="Guillou S."/>
            <person name="Cros-Aarteil S."/>
            <person name="Calhoun S."/>
            <person name="Haridas S."/>
            <person name="Kuo A."/>
            <person name="Mondo S."/>
            <person name="Pangilinan J."/>
            <person name="Riley R."/>
            <person name="LaButti K."/>
            <person name="Andreopoulos B."/>
            <person name="Lipzen A."/>
            <person name="Chen C."/>
            <person name="Yan M."/>
            <person name="Daum C."/>
            <person name="Ng V."/>
            <person name="Clum A."/>
            <person name="Steindorff A."/>
            <person name="Ohm R.A."/>
            <person name="Martin F."/>
            <person name="Silar P."/>
            <person name="Natvig D.O."/>
            <person name="Lalanne C."/>
            <person name="Gautier V."/>
            <person name="Ament-Velasquez S.L."/>
            <person name="Kruys A."/>
            <person name="Hutchinson M.I."/>
            <person name="Powell A.J."/>
            <person name="Barry K."/>
            <person name="Miller A.N."/>
            <person name="Grigoriev I.V."/>
            <person name="Debuchy R."/>
            <person name="Gladieux P."/>
            <person name="Hiltunen Thoren M."/>
            <person name="Johannesson H."/>
        </authorList>
    </citation>
    <scope>NUCLEOTIDE SEQUENCE</scope>
    <source>
        <strain evidence="6">CBS 990.96</strain>
    </source>
</reference>
<dbReference type="InterPro" id="IPR013595">
    <property type="entry name" value="Pept_S33_TAP-like_C"/>
</dbReference>
<keyword evidence="7" id="KW-1185">Reference proteome</keyword>
<reference evidence="6" key="2">
    <citation type="submission" date="2023-05" db="EMBL/GenBank/DDBJ databases">
        <authorList>
            <consortium name="Lawrence Berkeley National Laboratory"/>
            <person name="Steindorff A."/>
            <person name="Hensen N."/>
            <person name="Bonometti L."/>
            <person name="Westerberg I."/>
            <person name="Brannstrom I.O."/>
            <person name="Guillou S."/>
            <person name="Cros-Aarteil S."/>
            <person name="Calhoun S."/>
            <person name="Haridas S."/>
            <person name="Kuo A."/>
            <person name="Mondo S."/>
            <person name="Pangilinan J."/>
            <person name="Riley R."/>
            <person name="Labutti K."/>
            <person name="Andreopoulos B."/>
            <person name="Lipzen A."/>
            <person name="Chen C."/>
            <person name="Yanf M."/>
            <person name="Daum C."/>
            <person name="Ng V."/>
            <person name="Clum A."/>
            <person name="Ohm R."/>
            <person name="Martin F."/>
            <person name="Silar P."/>
            <person name="Natvig D."/>
            <person name="Lalanne C."/>
            <person name="Gautier V."/>
            <person name="Ament-Velasquez S.L."/>
            <person name="Kruys A."/>
            <person name="Hutchinson M.I."/>
            <person name="Powell A.J."/>
            <person name="Barry K."/>
            <person name="Miller A.N."/>
            <person name="Grigoriev I.V."/>
            <person name="Debuchy R."/>
            <person name="Gladieux P."/>
            <person name="Thoren M.H."/>
            <person name="Johannesson H."/>
        </authorList>
    </citation>
    <scope>NUCLEOTIDE SEQUENCE</scope>
    <source>
        <strain evidence="6">CBS 990.96</strain>
    </source>
</reference>
<keyword evidence="3" id="KW-0472">Membrane</keyword>
<name>A0AAN7GWA1_9PEZI</name>
<comment type="caution">
    <text evidence="6">The sequence shown here is derived from an EMBL/GenBank/DDBJ whole genome shotgun (WGS) entry which is preliminary data.</text>
</comment>
<dbReference type="EMBL" id="MU865408">
    <property type="protein sequence ID" value="KAK4223970.1"/>
    <property type="molecule type" value="Genomic_DNA"/>
</dbReference>
<sequence length="613" mass="68208">MGQLVDTVLPSSGAPLHTWTRQAFTTALGLIIINIIIASFNLTPWIIDLATFGSTAFHSTTQQLSPYGHFPRPNDPFNFLPCVDSLWLPPLNDPDPKITWRRQFDPNPTNWNWESQAIYLCGYLDVPLDHLNHSDQRIVRLAVTKFQVSGPHTKSERTIVIEPGGPGGSGTSAVWRLGSSVSNRFSDGQFDILGWDPRGVNASLPAAVCFPSDAGRDRWAVLRGQYRETVDPMRQLEIADSMNNATFHACHQRLGDFGRFISTASVARDLEEIRKALNETELTGYFISYGTGIAQTFANMFPDSVGRMILDGTEYVKDYRILGGWGWSSLDNVTDSWRDGFLGECIKAGPEKCALARPTVEDKRPVTLRQLELRMTALLKSILVRPVASYSVLNGPSLVTYQGLLLAIFVSLYDPKTWPATARMLQELEAGNSTLAGATLERFWDSQPSAFCSAREKHSTIDLAHMVICADAYDSPIPEGELMWWDQLWSNLTHRSWISGNSQFLHVLPCRHFTTYWPEPSEVYRGDLNKTLRNPVLLIAATYDPATPLRNGKRLLAEMGENARLVVHNGYGHTSIPDPSNCTDSIGKTYMLSGLLPDEPETSCYANGSPFCS</sequence>
<gene>
    <name evidence="6" type="ORF">QBC38DRAFT_35077</name>
</gene>
<dbReference type="PANTHER" id="PTHR43248">
    <property type="entry name" value="2-SUCCINYL-6-HYDROXY-2,4-CYCLOHEXADIENE-1-CARBOXYLATE SYNTHASE"/>
    <property type="match status" value="1"/>
</dbReference>
<evidence type="ECO:0000313" key="6">
    <source>
        <dbReference type="EMBL" id="KAK4223970.1"/>
    </source>
</evidence>
<accession>A0AAN7GWA1</accession>
<keyword evidence="2 6" id="KW-0378">Hydrolase</keyword>
<organism evidence="6 7">
    <name type="scientific">Podospora fimiseda</name>
    <dbReference type="NCBI Taxonomy" id="252190"/>
    <lineage>
        <taxon>Eukaryota</taxon>
        <taxon>Fungi</taxon>
        <taxon>Dikarya</taxon>
        <taxon>Ascomycota</taxon>
        <taxon>Pezizomycotina</taxon>
        <taxon>Sordariomycetes</taxon>
        <taxon>Sordariomycetidae</taxon>
        <taxon>Sordariales</taxon>
        <taxon>Podosporaceae</taxon>
        <taxon>Podospora</taxon>
    </lineage>
</organism>